<protein>
    <recommendedName>
        <fullName evidence="5">DUF789 domain-containing protein</fullName>
    </recommendedName>
</protein>
<dbReference type="STRING" id="79200.A0A166EDM1"/>
<proteinExistence type="predicted"/>
<gene>
    <name evidence="2" type="ORF">DCAR_007261</name>
    <name evidence="3" type="ORF">DCAR_0208201</name>
</gene>
<dbReference type="Proteomes" id="UP000077755">
    <property type="component" value="Chromosome 2"/>
</dbReference>
<dbReference type="KEGG" id="dcr:108210102"/>
<dbReference type="InterPro" id="IPR008507">
    <property type="entry name" value="DUF789"/>
</dbReference>
<dbReference type="Pfam" id="PF05623">
    <property type="entry name" value="DUF789"/>
    <property type="match status" value="1"/>
</dbReference>
<evidence type="ECO:0000313" key="2">
    <source>
        <dbReference type="EMBL" id="KZN06424.1"/>
    </source>
</evidence>
<dbReference type="OrthoDB" id="784906at2759"/>
<dbReference type="PANTHER" id="PTHR31343:SF42">
    <property type="entry name" value="T15D22.8"/>
    <property type="match status" value="1"/>
</dbReference>
<organism evidence="2">
    <name type="scientific">Daucus carota subsp. sativus</name>
    <name type="common">Carrot</name>
    <dbReference type="NCBI Taxonomy" id="79200"/>
    <lineage>
        <taxon>Eukaryota</taxon>
        <taxon>Viridiplantae</taxon>
        <taxon>Streptophyta</taxon>
        <taxon>Embryophyta</taxon>
        <taxon>Tracheophyta</taxon>
        <taxon>Spermatophyta</taxon>
        <taxon>Magnoliopsida</taxon>
        <taxon>eudicotyledons</taxon>
        <taxon>Gunneridae</taxon>
        <taxon>Pentapetalae</taxon>
        <taxon>asterids</taxon>
        <taxon>campanulids</taxon>
        <taxon>Apiales</taxon>
        <taxon>Apiaceae</taxon>
        <taxon>Apioideae</taxon>
        <taxon>Scandiceae</taxon>
        <taxon>Daucinae</taxon>
        <taxon>Daucus</taxon>
        <taxon>Daucus sect. Daucus</taxon>
    </lineage>
</organism>
<sequence>MLGAGLQFGRSRGEDRFYNPAKARSSRRGQLNQDHLRRALSDVTASQSKAAALQRDPEIRKAAPLPPPPPVIQPVSSPLCNLERFLESVIPSVPVQYPSKRNAKLRRSCAGEALPYFLLSDLWESFKEWSAYGAGVPLLLNDTESVVQYYVPYLSGMQLYVDRSKPTASARRPGVDSDMEFLDSSSDGSSDYEHDRNCRGYLREQRSYNHPTGEVLPRVERLSLRDQNIPLQDDFSSDEGESGKAQDYLLFEYLERDPPFGREPLANKVLDLALRFPELKSLRSCDLRPSSWISVAWYPIYRIPMGPTLKDLDACFLTFHPLSTSMADLPSSVPAPVVTDASEIDCAPRMSLPVFGFASYKFKLSLWTENGQLVSSLLQAAEEWLTLRKVYHPDFRFFCRR</sequence>
<feature type="region of interest" description="Disordered" evidence="1">
    <location>
        <begin position="165"/>
        <end position="195"/>
    </location>
</feature>
<evidence type="ECO:0008006" key="5">
    <source>
        <dbReference type="Google" id="ProtNLM"/>
    </source>
</evidence>
<evidence type="ECO:0000313" key="4">
    <source>
        <dbReference type="Proteomes" id="UP000077755"/>
    </source>
</evidence>
<evidence type="ECO:0000313" key="3">
    <source>
        <dbReference type="EMBL" id="WOG88966.1"/>
    </source>
</evidence>
<reference evidence="3" key="2">
    <citation type="submission" date="2022-03" db="EMBL/GenBank/DDBJ databases">
        <title>Draft title - Genomic analysis of global carrot germplasm unveils the trajectory of domestication and the origin of high carotenoid orange carrot.</title>
        <authorList>
            <person name="Iorizzo M."/>
            <person name="Ellison S."/>
            <person name="Senalik D."/>
            <person name="Macko-Podgorni A."/>
            <person name="Grzebelus D."/>
            <person name="Bostan H."/>
            <person name="Rolling W."/>
            <person name="Curaba J."/>
            <person name="Simon P."/>
        </authorList>
    </citation>
    <scope>NUCLEOTIDE SEQUENCE</scope>
    <source>
        <tissue evidence="3">Leaf</tissue>
    </source>
</reference>
<reference evidence="2" key="1">
    <citation type="journal article" date="2016" name="Nat. Genet.">
        <title>A high-quality carrot genome assembly provides new insights into carotenoid accumulation and asterid genome evolution.</title>
        <authorList>
            <person name="Iorizzo M."/>
            <person name="Ellison S."/>
            <person name="Senalik D."/>
            <person name="Zeng P."/>
            <person name="Satapoomin P."/>
            <person name="Huang J."/>
            <person name="Bowman M."/>
            <person name="Iovene M."/>
            <person name="Sanseverino W."/>
            <person name="Cavagnaro P."/>
            <person name="Yildiz M."/>
            <person name="Macko-Podgorni A."/>
            <person name="Moranska E."/>
            <person name="Grzebelus E."/>
            <person name="Grzebelus D."/>
            <person name="Ashrafi H."/>
            <person name="Zheng Z."/>
            <person name="Cheng S."/>
            <person name="Spooner D."/>
            <person name="Van Deynze A."/>
            <person name="Simon P."/>
        </authorList>
    </citation>
    <scope>NUCLEOTIDE SEQUENCE [LARGE SCALE GENOMIC DNA]</scope>
    <source>
        <tissue evidence="2">Leaf</tissue>
    </source>
</reference>
<dbReference type="PANTHER" id="PTHR31343">
    <property type="entry name" value="T15D22.8"/>
    <property type="match status" value="1"/>
</dbReference>
<dbReference type="OMA" id="CLLFEYF"/>
<evidence type="ECO:0000256" key="1">
    <source>
        <dbReference type="SAM" id="MobiDB-lite"/>
    </source>
</evidence>
<keyword evidence="4" id="KW-1185">Reference proteome</keyword>
<dbReference type="Gramene" id="KZN06424">
    <property type="protein sequence ID" value="KZN06424"/>
    <property type="gene ID" value="DCAR_007261"/>
</dbReference>
<feature type="region of interest" description="Disordered" evidence="1">
    <location>
        <begin position="1"/>
        <end position="70"/>
    </location>
</feature>
<name>A0A166EDM1_DAUCS</name>
<dbReference type="EMBL" id="CP093344">
    <property type="protein sequence ID" value="WOG88966.1"/>
    <property type="molecule type" value="Genomic_DNA"/>
</dbReference>
<dbReference type="EMBL" id="LNRQ01000002">
    <property type="protein sequence ID" value="KZN06424.1"/>
    <property type="molecule type" value="Genomic_DNA"/>
</dbReference>
<dbReference type="AlphaFoldDB" id="A0A166EDM1"/>
<accession>A0A166EDM1</accession>